<reference evidence="2" key="1">
    <citation type="submission" date="2023-10" db="EMBL/GenBank/DDBJ databases">
        <authorList>
            <person name="Chen Y."/>
            <person name="Shah S."/>
            <person name="Dougan E. K."/>
            <person name="Thang M."/>
            <person name="Chan C."/>
        </authorList>
    </citation>
    <scope>NUCLEOTIDE SEQUENCE [LARGE SCALE GENOMIC DNA]</scope>
</reference>
<accession>A0ABN9WJN1</accession>
<keyword evidence="3" id="KW-1185">Reference proteome</keyword>
<organism evidence="2 3">
    <name type="scientific">Prorocentrum cordatum</name>
    <dbReference type="NCBI Taxonomy" id="2364126"/>
    <lineage>
        <taxon>Eukaryota</taxon>
        <taxon>Sar</taxon>
        <taxon>Alveolata</taxon>
        <taxon>Dinophyceae</taxon>
        <taxon>Prorocentrales</taxon>
        <taxon>Prorocentraceae</taxon>
        <taxon>Prorocentrum</taxon>
    </lineage>
</organism>
<feature type="region of interest" description="Disordered" evidence="1">
    <location>
        <begin position="618"/>
        <end position="648"/>
    </location>
</feature>
<dbReference type="PANTHER" id="PTHR48125:SF10">
    <property type="entry name" value="OS12G0136300 PROTEIN"/>
    <property type="match status" value="1"/>
</dbReference>
<evidence type="ECO:0000313" key="3">
    <source>
        <dbReference type="Proteomes" id="UP001189429"/>
    </source>
</evidence>
<gene>
    <name evidence="2" type="ORF">PCOR1329_LOCUS68011</name>
</gene>
<name>A0ABN9WJN1_9DINO</name>
<feature type="compositionally biased region" description="Low complexity" evidence="1">
    <location>
        <begin position="999"/>
        <end position="1013"/>
    </location>
</feature>
<feature type="region of interest" description="Disordered" evidence="1">
    <location>
        <begin position="992"/>
        <end position="1027"/>
    </location>
</feature>
<dbReference type="EMBL" id="CAUYUJ010018841">
    <property type="protein sequence ID" value="CAK0886735.1"/>
    <property type="molecule type" value="Genomic_DNA"/>
</dbReference>
<dbReference type="SUPFAM" id="SSF56349">
    <property type="entry name" value="DNA breaking-rejoining enzymes"/>
    <property type="match status" value="1"/>
</dbReference>
<dbReference type="PANTHER" id="PTHR48125">
    <property type="entry name" value="LP07818P1"/>
    <property type="match status" value="1"/>
</dbReference>
<feature type="non-terminal residue" evidence="2">
    <location>
        <position position="1048"/>
    </location>
</feature>
<dbReference type="Proteomes" id="UP001189429">
    <property type="component" value="Unassembled WGS sequence"/>
</dbReference>
<protein>
    <submittedName>
        <fullName evidence="2">Uncharacterized protein</fullName>
    </submittedName>
</protein>
<dbReference type="InterPro" id="IPR011010">
    <property type="entry name" value="DNA_brk_join_enz"/>
</dbReference>
<feature type="region of interest" description="Disordered" evidence="1">
    <location>
        <begin position="272"/>
        <end position="296"/>
    </location>
</feature>
<evidence type="ECO:0000313" key="2">
    <source>
        <dbReference type="EMBL" id="CAK0886735.1"/>
    </source>
</evidence>
<comment type="caution">
    <text evidence="2">The sequence shown here is derived from an EMBL/GenBank/DDBJ whole genome shotgun (WGS) entry which is preliminary data.</text>
</comment>
<evidence type="ECO:0000256" key="1">
    <source>
        <dbReference type="SAM" id="MobiDB-lite"/>
    </source>
</evidence>
<proteinExistence type="predicted"/>
<feature type="compositionally biased region" description="Low complexity" evidence="1">
    <location>
        <begin position="274"/>
        <end position="285"/>
    </location>
</feature>
<sequence>MDHALQLGCAALGSLVASSVRHPTCVCDCTPPAPDEGVLELLGQHLQRCGPERLTVCPEAAACPVAPECPGLLGPLLAAFAGGALVGCVPAVLVVVILDVGGARQRARGVAALQGTSACLSIEPPPTGEEPPAALSLEEEARAQLKQVPLAQELGAQRDALARQCRLPPPGLPLVPNVGLAIASLAAPLPLPPQVEGPPTPRGEAGAPAGAAVGDGLGAGRPPGRWVTAEERHGIARLTPWDAPPAACVVGDRALVQHAGRPLVLMQVTDEAARGPAGPEPGATPVRGPPREEGDDDLRTLSVVWHRMNERHRTWESVMENLSEKTFTDWPLMGPQTAAWLRRHIRLNGGSPTAFFTLVVRDMKMAENGRSAHELEVLFNVMELAGTVDQLNIGNLACMELVGRRVQLIMDAVAPPSGKAPSTSWASDAGREVQEVARKDVGFLASHCADAAFAAPSEAARSLLRHKAGRGPSDSPARPFVKGLASLPADAADCPLAAEVLGERERSMLERLPIDFLRDEEEMRAAQNTAYKVPRLCPESALENRSCNAVFDTEGMSLAHYVYVDNVGVLGLEANEVQQGREAATRALDEVGLIIHELTTRLTMVSLALVKPPEDALRAGRAPVARPSAEPSARRLASTPLPGPPPEERVLLAKTAGQPESSAQTAEARKACAVAEGSYRRCTERARDFQNHVGIRKWNELSDRDLDALVVARLEEMFLGGAAGHHGSYMLAALGAFSPALGRRGERQLPRARRALVGWQGLCPGRSSPTWSVLIRPRELNIPTKTRDFDDSVRWGVPELQWVTRCFEKWRAAKETKVWAFDCSDLAREIRHAAEALDIDDLVPYSVRHTGASWDVAVGRRSLNEVQKRGRWRSRRSVARYEKAGQVSKGFLKLRPDVRRKKQWCEANLELVFIRVPFAVENPQTSLFWKLPEIAHLTSTKNSYRMITDLCQWGAPWKKPTTVWFAFFDNFVAPSELTAQLPLLLQLAGPGAEAERPAEASQEAPQEAQDAQPGGLGHGVEGAAPPERRRPSAAFFLWLRENAASLDE</sequence>